<dbReference type="NCBIfam" id="TIGR03696">
    <property type="entry name" value="Rhs_assc_core"/>
    <property type="match status" value="1"/>
</dbReference>
<dbReference type="InterPro" id="IPR022385">
    <property type="entry name" value="Rhs_assc_core"/>
</dbReference>
<dbReference type="SUPFAM" id="SSF69304">
    <property type="entry name" value="Tricorn protease N-terminal domain"/>
    <property type="match status" value="2"/>
</dbReference>
<dbReference type="EMBL" id="SDMQ01000013">
    <property type="protein sequence ID" value="TBT83212.1"/>
    <property type="molecule type" value="Genomic_DNA"/>
</dbReference>
<comment type="caution">
    <text evidence="5">The sequence shown here is derived from an EMBL/GenBank/DDBJ whole genome shotgun (WGS) entry which is preliminary data.</text>
</comment>
<dbReference type="Pfam" id="PF05593">
    <property type="entry name" value="RHS_repeat"/>
    <property type="match status" value="9"/>
</dbReference>
<evidence type="ECO:0000256" key="2">
    <source>
        <dbReference type="SAM" id="MobiDB-lite"/>
    </source>
</evidence>
<dbReference type="PANTHER" id="PTHR32305:SF15">
    <property type="entry name" value="PROTEIN RHSA-RELATED"/>
    <property type="match status" value="1"/>
</dbReference>
<feature type="region of interest" description="Disordered" evidence="2">
    <location>
        <begin position="1207"/>
        <end position="1226"/>
    </location>
</feature>
<dbReference type="NCBIfam" id="TIGR01643">
    <property type="entry name" value="YD_repeat_2x"/>
    <property type="match status" value="14"/>
</dbReference>
<dbReference type="InterPro" id="IPR006530">
    <property type="entry name" value="YD"/>
</dbReference>
<gene>
    <name evidence="5" type="ORF">ET989_12100</name>
</gene>
<dbReference type="RefSeq" id="WP_131169334.1">
    <property type="nucleotide sequence ID" value="NZ_SDMQ01000013.1"/>
</dbReference>
<keyword evidence="1" id="KW-0677">Repeat</keyword>
<evidence type="ECO:0000256" key="1">
    <source>
        <dbReference type="ARBA" id="ARBA00022737"/>
    </source>
</evidence>
<organism evidence="5 6">
    <name type="scientific">Propioniciclava sinopodophylli</name>
    <dbReference type="NCBI Taxonomy" id="1837344"/>
    <lineage>
        <taxon>Bacteria</taxon>
        <taxon>Bacillati</taxon>
        <taxon>Actinomycetota</taxon>
        <taxon>Actinomycetes</taxon>
        <taxon>Propionibacteriales</taxon>
        <taxon>Propionibacteriaceae</taxon>
        <taxon>Propioniciclava</taxon>
    </lineage>
</organism>
<dbReference type="InterPro" id="IPR056823">
    <property type="entry name" value="TEN-like_YD-shell"/>
</dbReference>
<keyword evidence="6" id="KW-1185">Reference proteome</keyword>
<feature type="domain" description="Teneurin-like YD-shell" evidence="4">
    <location>
        <begin position="347"/>
        <end position="466"/>
    </location>
</feature>
<evidence type="ECO:0000259" key="4">
    <source>
        <dbReference type="Pfam" id="PF25023"/>
    </source>
</evidence>
<dbReference type="InterPro" id="IPR045351">
    <property type="entry name" value="DUF6531"/>
</dbReference>
<proteinExistence type="predicted"/>
<dbReference type="Gene3D" id="2.180.10.10">
    <property type="entry name" value="RHS repeat-associated core"/>
    <property type="match status" value="6"/>
</dbReference>
<feature type="region of interest" description="Disordered" evidence="2">
    <location>
        <begin position="21"/>
        <end position="76"/>
    </location>
</feature>
<dbReference type="Pfam" id="PF25023">
    <property type="entry name" value="TEN_YD-shell"/>
    <property type="match status" value="1"/>
</dbReference>
<dbReference type="Pfam" id="PF20148">
    <property type="entry name" value="DUF6531"/>
    <property type="match status" value="1"/>
</dbReference>
<dbReference type="PANTHER" id="PTHR32305">
    <property type="match status" value="1"/>
</dbReference>
<reference evidence="5 6" key="1">
    <citation type="submission" date="2019-01" db="EMBL/GenBank/DDBJ databases">
        <title>Lactibacter flavus gen. nov., sp. nov., a novel bacterium of the family Propionibacteriaceae isolated from raw milk and dairy products.</title>
        <authorList>
            <person name="Huptas C."/>
            <person name="Wenning M."/>
            <person name="Breitenwieser F."/>
            <person name="Doll E."/>
            <person name="Von Neubeck M."/>
            <person name="Busse H.-J."/>
            <person name="Scherer S."/>
        </authorList>
    </citation>
    <scope>NUCLEOTIDE SEQUENCE [LARGE SCALE GENOMIC DNA]</scope>
    <source>
        <strain evidence="5 6">KCTC 33808</strain>
    </source>
</reference>
<dbReference type="Proteomes" id="UP000292373">
    <property type="component" value="Unassembled WGS sequence"/>
</dbReference>
<dbReference type="OrthoDB" id="3712874at2"/>
<evidence type="ECO:0000313" key="5">
    <source>
        <dbReference type="EMBL" id="TBT83212.1"/>
    </source>
</evidence>
<evidence type="ECO:0000313" key="6">
    <source>
        <dbReference type="Proteomes" id="UP000292373"/>
    </source>
</evidence>
<name>A0A4Q9KBS3_9ACTN</name>
<accession>A0A4Q9KBS3</accession>
<feature type="domain" description="DUF6531" evidence="3">
    <location>
        <begin position="182"/>
        <end position="254"/>
    </location>
</feature>
<feature type="compositionally biased region" description="Polar residues" evidence="2">
    <location>
        <begin position="50"/>
        <end position="59"/>
    </location>
</feature>
<evidence type="ECO:0000259" key="3">
    <source>
        <dbReference type="Pfam" id="PF20148"/>
    </source>
</evidence>
<dbReference type="InterPro" id="IPR031325">
    <property type="entry name" value="RHS_repeat"/>
</dbReference>
<dbReference type="InterPro" id="IPR050708">
    <property type="entry name" value="T6SS_VgrG/RHS"/>
</dbReference>
<protein>
    <submittedName>
        <fullName evidence="5">Type IV secretion protein Rhs</fullName>
    </submittedName>
</protein>
<sequence>MEAAAGRAGLLGSRVGLVHRRGGSAGRPAAQPVSLSFAQPEQGVRDPLQGSGSTGTSSARPDHLRTFASNSRGANDDLASWPGNLRSAYDDFTAGCGFGSLEASTVWTGFDRYLSANKEDVRWADTVAAAFEAAGSDGLVTTSNAAITASLAAAGVNAERTQLTIDPPQAYGAPPTTGYANDPVNTATGNFLEPECDLGFAGGNATLRFDRMYNSLHPGVGAFGPGWSSLAEASLVTDAEGARWRHADGRVVLFPREGDGWARATSEAFWLAAAGDGLVVTDNAGGRWEFGATGTLIAVDRGPGTRVTLTWDGLRLAGLAHERGRSITVEWGGDRIVALVASDGRRVDYGYDDAGRLVAVSSGGATRTYDWNAAGLIERVTDADGVAEAVNTYDEQGRVVTQVSPHGRTTRFSYLPGRVTVVADPDGSRSNTWLHDDKGRLVGVIDAHDQRQSMAYDGHGQLVMATGRDGTVTLAEFDDRGRRTTQVLPSGARVDTVHDEADRPVEVVVDNDGVTATTRYAYTGAQRNPDVMTDAEGGVTRFTWDGNLLTGITDPTGVTVTHTYDAHGDLVATTDADGNTARLERDDAGRVTAAITPAGHRTTFAYDGRGALVSKTTPDGAVWAYEHTPAGRLAAVVDPYGARTTIERDAAGEASVTTDPLGRTVTRAFDDLGNLARVELPDGTTWQYAHDELTRLTSVTDPDGGQWRQEYDVNGAPTQATDPTGVTVRATPLPEGGVRTAVGDATSVVRTDTLGRIVSVQAPDGSSTLTRYDRCGRPVEYVDALGQVTSLERDAAGRVVVLRRPGGVETRYTHDRCGRLAAVTDATGATITFSYSPDGHLSRQVDPTGEATTFERDALGRVVRHRVPGLGTSTWAYDLPGRVVRARDYLWGTRRFRYDAAGQLVEAINALGGSTHYTYDALGRMVAITDPLGNTTRRAYNAFNLVVDDTDPLGRSTRAGYDAAGRQVWQEQPTGERLEWTHDARGEIATVGVDGVVKATFVRDAAQRSVLVTDHTADTPVEHRLRWDHRGRLIFRSRGAATTVWSYDELGRCTTLTTPNGATTHYGWDDAGALVSVATEGRGDVRVERDAAGRVVAAHAGGTTQTWTHRDGFVVEHTTTGPDGTSTTLIERDDEGRVTAVVRDGVRTTYEHDDAHQLVGMADGDHRASWTYDLAGRLVAEEFDGATTTWEHDAAGELLVEHAPRGTTRFSHDAQGRRTSQDGPDGRIEFSWGELGWLTAVTGRAGTTSVHVDALGELARVNDADVFWNAALGAGVPAQVDGNHVSRAPGFTGTGEGWQPTGWRTQRTATPDPWGTDAAGSTLTVGAFGELHVAGLEWLGARAYDPATRGFLSVDPLEPIAGAGWAHNPYSFAGNDPLHALDPTGLRPVTDAELQAYRDANQGALAVAGDWLSNNWEYLAGGAMVIAGGVLIATGVGGPAGMVLVGAGADTIIQKATTGSVNWGQVALSGALGGFSGAGLAARAGLTGFKATVFAGAASGGISGGIQGGYSYLTGPGPHSVTGFLSATGSTALAGTLLGGGGAAVGHGLTVVGGKVVEKLRPTPLVTNPGSLSDDMAQTFSGARYETTVLTNDTVLYRAGTEQRPLGQFFSHEPPGGVLQTQIDKAIPPVWPDGTPAPIDTAFAIKEPAGTEIHTGTVANQGGLWMGGTEQVVVVKPWEIGGVEVVDSWPLK</sequence>